<proteinExistence type="predicted"/>
<dbReference type="AlphaFoldDB" id="A0A7V8FTD9"/>
<evidence type="ECO:0000259" key="1">
    <source>
        <dbReference type="Pfam" id="PF01575"/>
    </source>
</evidence>
<dbReference type="InterPro" id="IPR052342">
    <property type="entry name" value="MCH/BMMD"/>
</dbReference>
<dbReference type="PANTHER" id="PTHR43664">
    <property type="entry name" value="MONOAMINE OXIDASE-RELATED"/>
    <property type="match status" value="1"/>
</dbReference>
<evidence type="ECO:0000313" key="3">
    <source>
        <dbReference type="Proteomes" id="UP000462435"/>
    </source>
</evidence>
<dbReference type="Pfam" id="PF01575">
    <property type="entry name" value="MaoC_dehydratas"/>
    <property type="match status" value="1"/>
</dbReference>
<name>A0A7V8FTD9_9BURK</name>
<comment type="caution">
    <text evidence="2">The sequence shown here is derived from an EMBL/GenBank/DDBJ whole genome shotgun (WGS) entry which is preliminary data.</text>
</comment>
<reference evidence="3" key="1">
    <citation type="journal article" date="2020" name="MBio">
        <title>Horizontal gene transfer to a defensive symbiont with a reduced genome amongst a multipartite beetle microbiome.</title>
        <authorList>
            <person name="Waterworth S.C."/>
            <person name="Florez L.V."/>
            <person name="Rees E.R."/>
            <person name="Hertweck C."/>
            <person name="Kaltenpoth M."/>
            <person name="Kwan J.C."/>
        </authorList>
    </citation>
    <scope>NUCLEOTIDE SEQUENCE [LARGE SCALE GENOMIC DNA]</scope>
</reference>
<sequence>MTSGDAVKEPMFLEDFEPGQVFRSPGEVTVSTDAIKQFAAQFDPQPFHLDEAAAQQSFFRGLAASGWHTAGLTMRMLVETLSIHGGLIGAGFDEFRWPRPTRPGDTLRLEVEVLGVKFSQSKPQQGFLNHRVTAYNQHDEAVLIMTGNLLVPRRPQG</sequence>
<dbReference type="PANTHER" id="PTHR43664:SF1">
    <property type="entry name" value="BETA-METHYLMALYL-COA DEHYDRATASE"/>
    <property type="match status" value="1"/>
</dbReference>
<protein>
    <recommendedName>
        <fullName evidence="1">MaoC-like domain-containing protein</fullName>
    </recommendedName>
</protein>
<dbReference type="Proteomes" id="UP000462435">
    <property type="component" value="Unassembled WGS sequence"/>
</dbReference>
<dbReference type="CDD" id="cd03454">
    <property type="entry name" value="YdeM"/>
    <property type="match status" value="1"/>
</dbReference>
<feature type="domain" description="MaoC-like" evidence="1">
    <location>
        <begin position="17"/>
        <end position="119"/>
    </location>
</feature>
<dbReference type="EMBL" id="WNDX01000177">
    <property type="protein sequence ID" value="KAF1037764.1"/>
    <property type="molecule type" value="Genomic_DNA"/>
</dbReference>
<accession>A0A7V8FTD9</accession>
<gene>
    <name evidence="2" type="ORF">GAK35_03894</name>
</gene>
<organism evidence="2 3">
    <name type="scientific">Herbaspirillum frisingense</name>
    <dbReference type="NCBI Taxonomy" id="92645"/>
    <lineage>
        <taxon>Bacteria</taxon>
        <taxon>Pseudomonadati</taxon>
        <taxon>Pseudomonadota</taxon>
        <taxon>Betaproteobacteria</taxon>
        <taxon>Burkholderiales</taxon>
        <taxon>Oxalobacteraceae</taxon>
        <taxon>Herbaspirillum</taxon>
    </lineage>
</organism>
<dbReference type="InterPro" id="IPR002539">
    <property type="entry name" value="MaoC-like_dom"/>
</dbReference>
<dbReference type="SUPFAM" id="SSF54637">
    <property type="entry name" value="Thioesterase/thiol ester dehydrase-isomerase"/>
    <property type="match status" value="1"/>
</dbReference>
<evidence type="ECO:0000313" key="2">
    <source>
        <dbReference type="EMBL" id="KAF1037764.1"/>
    </source>
</evidence>
<dbReference type="InterPro" id="IPR029069">
    <property type="entry name" value="HotDog_dom_sf"/>
</dbReference>
<dbReference type="Gene3D" id="3.10.129.10">
    <property type="entry name" value="Hotdog Thioesterase"/>
    <property type="match status" value="1"/>
</dbReference>